<dbReference type="InterPro" id="IPR003100">
    <property type="entry name" value="PAZ_dom"/>
</dbReference>
<dbReference type="PROSITE" id="PS50822">
    <property type="entry name" value="PIWI"/>
    <property type="match status" value="1"/>
</dbReference>
<accession>A0A7R8CP39</accession>
<sequence length="1079" mass="123471">MIREDEDGELKYSFQGSLEKPSVLPHKWIPIHKYFVNISEESSSVNSKMDDNINRNEYLRVNRNNKLNLTHINGVKILESIEFPEGVFVHILEGLLYPVILDDIRQTLINDGRFTNILRVMVRRKNKKGSSKKNSFSEREPFSDTTANWQIPPVGERLVDHAYNTNRRPSLQENLDGKWLLKKASSLVDIDSSGQGIFRPRSNSDSSLVSPTKLASTVGFPNRRSLSRGIVALLQQGMTSMEYDVRRPNYNQTYGKSISLTVNYVALDSIPEYVHRYEIEFFPEKVPRSIKRKKMVKGFVLPMMPKDCFLPIRKLIFPDSKFIARIHLARDIGGPPREFVLTFRYGLKINVRELTLKLFRDVHETGLTARHILDVILRHQPSLDYIPIGLNYFTKPGRYDLGSGREAWYGFHHNVVPCHGKFGMVVDVASTAFFKEQSVVDFTATLLKRDKEDLKRKKGWITEDERKLLNSELIGLKVKTHHGRTPRLFRVYCVGRATPSFTHFDCRATGNRISVKDFFSKKYNIELEYPDLPVLHLGKGDRTAFIPMELCKLVKGQRVLKKLTEQQATTMIRMMASMAPDRRKEVDVAIKDVDVPNNPVAKEFNVSAFKNDQLMKAEGVILEPPSIEYNDARLANGTPVIVTPNKGTWEMYDKQFKEARLIDEWGVLNLAPREIDEPKVREVIYGLIGQGSSVGLDFNEEYAYYQSYGNQTKESIDRALEYLKREKPKMIFLFVVLDGKQTTYSHLKSAGDKYFGFVSQCIRWKSIKKGVNNQVLTNLCMKINHKLGGVNCVISNISKENLKILDAPIIVMGATLSHPHHPEPRRPSVASLVGSMDASPAQFSSCSTVQSRIHQHIVDLSEMVKSILLDFYQRNAKLKPHRIIFYRDAIRDSMFLTIAQREINAIRRACLALEGDEGYRPGITFIILQRRHNTRLFCSDPADASGRSGNVPAGTCLDNTITHPHRFDFYLASHYGIQGTSRPTYYRVMWDDNNLSAEEIQSLTYMMCYCYARCTRSVTVPAPTYYAHLAAVRTRHHLTDGDIGVHYDEEGLPLDEADIKKAMEVITIHKDNRTRMFFT</sequence>
<dbReference type="Gene3D" id="3.30.420.10">
    <property type="entry name" value="Ribonuclease H-like superfamily/Ribonuclease H"/>
    <property type="match status" value="1"/>
</dbReference>
<dbReference type="InterPro" id="IPR014811">
    <property type="entry name" value="ArgoL1"/>
</dbReference>
<evidence type="ECO:0000313" key="5">
    <source>
        <dbReference type="Proteomes" id="UP000675881"/>
    </source>
</evidence>
<name>A0A7R8CP39_LEPSM</name>
<dbReference type="Pfam" id="PF08699">
    <property type="entry name" value="ArgoL1"/>
    <property type="match status" value="1"/>
</dbReference>
<evidence type="ECO:0000259" key="2">
    <source>
        <dbReference type="PROSITE" id="PS50821"/>
    </source>
</evidence>
<dbReference type="InterPro" id="IPR032473">
    <property type="entry name" value="Argonaute_Mid_dom"/>
</dbReference>
<dbReference type="CDD" id="cd02846">
    <property type="entry name" value="PAZ_argonaute_like"/>
    <property type="match status" value="1"/>
</dbReference>
<dbReference type="SMART" id="SM00950">
    <property type="entry name" value="Piwi"/>
    <property type="match status" value="1"/>
</dbReference>
<dbReference type="CDD" id="cd04657">
    <property type="entry name" value="Piwi_ago-like"/>
    <property type="match status" value="1"/>
</dbReference>
<dbReference type="PANTHER" id="PTHR22891">
    <property type="entry name" value="EUKARYOTIC TRANSLATION INITIATION FACTOR 2C"/>
    <property type="match status" value="1"/>
</dbReference>
<dbReference type="InterPro" id="IPR036085">
    <property type="entry name" value="PAZ_dom_sf"/>
</dbReference>
<feature type="domain" description="PAZ" evidence="2">
    <location>
        <begin position="438"/>
        <end position="555"/>
    </location>
</feature>
<dbReference type="Gene3D" id="3.40.50.2300">
    <property type="match status" value="1"/>
</dbReference>
<dbReference type="Pfam" id="PF02171">
    <property type="entry name" value="Piwi"/>
    <property type="match status" value="1"/>
</dbReference>
<gene>
    <name evidence="4" type="ORF">LSAA_5176</name>
</gene>
<dbReference type="SMART" id="SM00949">
    <property type="entry name" value="PAZ"/>
    <property type="match status" value="1"/>
</dbReference>
<dbReference type="InterPro" id="IPR003165">
    <property type="entry name" value="Piwi"/>
</dbReference>
<dbReference type="EMBL" id="HG994593">
    <property type="protein sequence ID" value="CAF2836502.1"/>
    <property type="molecule type" value="Genomic_DNA"/>
</dbReference>
<dbReference type="Gene3D" id="2.170.260.10">
    <property type="entry name" value="paz domain"/>
    <property type="match status" value="1"/>
</dbReference>
<dbReference type="Pfam" id="PF02170">
    <property type="entry name" value="PAZ"/>
    <property type="match status" value="1"/>
</dbReference>
<dbReference type="GO" id="GO:0034587">
    <property type="term" value="P:piRNA processing"/>
    <property type="evidence" value="ECO:0007669"/>
    <property type="project" value="UniProtKB-ARBA"/>
</dbReference>
<dbReference type="InterPro" id="IPR012337">
    <property type="entry name" value="RNaseH-like_sf"/>
</dbReference>
<proteinExistence type="inferred from homology"/>
<dbReference type="SUPFAM" id="SSF101690">
    <property type="entry name" value="PAZ domain"/>
    <property type="match status" value="1"/>
</dbReference>
<dbReference type="AlphaFoldDB" id="A0A7R8CP39"/>
<dbReference type="PROSITE" id="PS50821">
    <property type="entry name" value="PAZ"/>
    <property type="match status" value="1"/>
</dbReference>
<organism evidence="4 5">
    <name type="scientific">Lepeophtheirus salmonis</name>
    <name type="common">Salmon louse</name>
    <name type="synonym">Caligus salmonis</name>
    <dbReference type="NCBI Taxonomy" id="72036"/>
    <lineage>
        <taxon>Eukaryota</taxon>
        <taxon>Metazoa</taxon>
        <taxon>Ecdysozoa</taxon>
        <taxon>Arthropoda</taxon>
        <taxon>Crustacea</taxon>
        <taxon>Multicrustacea</taxon>
        <taxon>Hexanauplia</taxon>
        <taxon>Copepoda</taxon>
        <taxon>Siphonostomatoida</taxon>
        <taxon>Caligidae</taxon>
        <taxon>Lepeophtheirus</taxon>
    </lineage>
</organism>
<protein>
    <submittedName>
        <fullName evidence="4">ELF2C</fullName>
    </submittedName>
</protein>
<feature type="domain" description="Piwi" evidence="3">
    <location>
        <begin position="731"/>
        <end position="1039"/>
    </location>
</feature>
<keyword evidence="5" id="KW-1185">Reference proteome</keyword>
<dbReference type="SUPFAM" id="SSF53098">
    <property type="entry name" value="Ribonuclease H-like"/>
    <property type="match status" value="1"/>
</dbReference>
<dbReference type="InterPro" id="IPR045246">
    <property type="entry name" value="Piwi_ago-like"/>
</dbReference>
<dbReference type="Proteomes" id="UP000675881">
    <property type="component" value="Chromosome 14"/>
</dbReference>
<dbReference type="SMART" id="SM01163">
    <property type="entry name" value="DUF1785"/>
    <property type="match status" value="1"/>
</dbReference>
<dbReference type="GO" id="GO:0003723">
    <property type="term" value="F:RNA binding"/>
    <property type="evidence" value="ECO:0007669"/>
    <property type="project" value="InterPro"/>
</dbReference>
<reference evidence="4" key="1">
    <citation type="submission" date="2021-02" db="EMBL/GenBank/DDBJ databases">
        <authorList>
            <person name="Bekaert M."/>
        </authorList>
    </citation>
    <scope>NUCLEOTIDE SEQUENCE</scope>
    <source>
        <strain evidence="4">IoA-00</strain>
    </source>
</reference>
<dbReference type="Pfam" id="PF16487">
    <property type="entry name" value="ArgoMid"/>
    <property type="match status" value="1"/>
</dbReference>
<evidence type="ECO:0000313" key="4">
    <source>
        <dbReference type="EMBL" id="CAF2836502.1"/>
    </source>
</evidence>
<evidence type="ECO:0000256" key="1">
    <source>
        <dbReference type="RuleBase" id="RU361178"/>
    </source>
</evidence>
<dbReference type="OrthoDB" id="6508099at2759"/>
<comment type="similarity">
    <text evidence="1">Belongs to the argonaute family.</text>
</comment>
<dbReference type="InterPro" id="IPR036397">
    <property type="entry name" value="RNaseH_sf"/>
</dbReference>
<evidence type="ECO:0000259" key="3">
    <source>
        <dbReference type="PROSITE" id="PS50822"/>
    </source>
</evidence>